<dbReference type="InterPro" id="IPR001387">
    <property type="entry name" value="Cro/C1-type_HTH"/>
</dbReference>
<dbReference type="Gene3D" id="1.10.260.40">
    <property type="entry name" value="lambda repressor-like DNA-binding domains"/>
    <property type="match status" value="1"/>
</dbReference>
<evidence type="ECO:0000313" key="1">
    <source>
        <dbReference type="EMBL" id="PWJ79849.1"/>
    </source>
</evidence>
<dbReference type="RefSeq" id="WP_109614139.1">
    <property type="nucleotide sequence ID" value="NZ_QGGG01000014.1"/>
</dbReference>
<dbReference type="CDD" id="cd00093">
    <property type="entry name" value="HTH_XRE"/>
    <property type="match status" value="1"/>
</dbReference>
<dbReference type="SUPFAM" id="SSF47413">
    <property type="entry name" value="lambda repressor-like DNA-binding domains"/>
    <property type="match status" value="1"/>
</dbReference>
<gene>
    <name evidence="1" type="ORF">C7441_114127</name>
</gene>
<sequence>MTTFKASLSICGLSQLEASNFLQVSLPTVKAWCSGKYNPPIGVWQQMASLFDQIQEAADGAAEVMDLEGIDPRVYNNIEADIRGNELPTKGAMQAAGAMALLMAIADEYLEGVSG</sequence>
<protein>
    <submittedName>
        <fullName evidence="1">Uncharacterized protein</fullName>
    </submittedName>
</protein>
<proteinExistence type="predicted"/>
<evidence type="ECO:0000313" key="2">
    <source>
        <dbReference type="Proteomes" id="UP000245396"/>
    </source>
</evidence>
<reference evidence="1 2" key="1">
    <citation type="submission" date="2018-05" db="EMBL/GenBank/DDBJ databases">
        <title>Genomic Encyclopedia of Type Strains, Phase IV (KMG-IV): sequencing the most valuable type-strain genomes for metagenomic binning, comparative biology and taxonomic classification.</title>
        <authorList>
            <person name="Goeker M."/>
        </authorList>
    </citation>
    <scope>NUCLEOTIDE SEQUENCE [LARGE SCALE GENOMIC DNA]</scope>
    <source>
        <strain evidence="1 2">DSM 6986</strain>
    </source>
</reference>
<comment type="caution">
    <text evidence="1">The sequence shown here is derived from an EMBL/GenBank/DDBJ whole genome shotgun (WGS) entry which is preliminary data.</text>
</comment>
<name>A0A316BYY3_PSESE</name>
<accession>A0A316BYY3</accession>
<keyword evidence="2" id="KW-1185">Reference proteome</keyword>
<dbReference type="EMBL" id="QGGG01000014">
    <property type="protein sequence ID" value="PWJ79849.1"/>
    <property type="molecule type" value="Genomic_DNA"/>
</dbReference>
<organism evidence="1 2">
    <name type="scientific">Pseudaminobacter salicylatoxidans</name>
    <dbReference type="NCBI Taxonomy" id="93369"/>
    <lineage>
        <taxon>Bacteria</taxon>
        <taxon>Pseudomonadati</taxon>
        <taxon>Pseudomonadota</taxon>
        <taxon>Alphaproteobacteria</taxon>
        <taxon>Hyphomicrobiales</taxon>
        <taxon>Phyllobacteriaceae</taxon>
        <taxon>Pseudaminobacter</taxon>
    </lineage>
</organism>
<dbReference type="AlphaFoldDB" id="A0A316BYY3"/>
<dbReference type="GO" id="GO:0003677">
    <property type="term" value="F:DNA binding"/>
    <property type="evidence" value="ECO:0007669"/>
    <property type="project" value="InterPro"/>
</dbReference>
<dbReference type="Proteomes" id="UP000245396">
    <property type="component" value="Unassembled WGS sequence"/>
</dbReference>
<dbReference type="OrthoDB" id="5659783at2"/>
<dbReference type="InterPro" id="IPR010982">
    <property type="entry name" value="Lambda_DNA-bd_dom_sf"/>
</dbReference>